<evidence type="ECO:0000313" key="13">
    <source>
        <dbReference type="Proteomes" id="UP001107558"/>
    </source>
</evidence>
<dbReference type="PROSITE" id="PS00128">
    <property type="entry name" value="GLYCOSYL_HYDROL_F22_1"/>
    <property type="match status" value="1"/>
</dbReference>
<accession>A0A9J6CB69</accession>
<dbReference type="InterPro" id="IPR001916">
    <property type="entry name" value="Glyco_hydro_22"/>
</dbReference>
<evidence type="ECO:0000256" key="4">
    <source>
        <dbReference type="ARBA" id="ARBA00022638"/>
    </source>
</evidence>
<dbReference type="SMART" id="SM00263">
    <property type="entry name" value="LYZ1"/>
    <property type="match status" value="1"/>
</dbReference>
<dbReference type="PANTHER" id="PTHR11407:SF63">
    <property type="entry name" value="LYSOZYME C"/>
    <property type="match status" value="1"/>
</dbReference>
<evidence type="ECO:0000256" key="8">
    <source>
        <dbReference type="ARBA" id="ARBA00023295"/>
    </source>
</evidence>
<dbReference type="Gene3D" id="1.10.530.10">
    <property type="match status" value="1"/>
</dbReference>
<keyword evidence="4" id="KW-0081">Bacteriolytic enzyme</keyword>
<dbReference type="SUPFAM" id="SSF53955">
    <property type="entry name" value="Lysozyme-like"/>
    <property type="match status" value="1"/>
</dbReference>
<evidence type="ECO:0000256" key="5">
    <source>
        <dbReference type="ARBA" id="ARBA00022729"/>
    </source>
</evidence>
<evidence type="ECO:0000256" key="1">
    <source>
        <dbReference type="ARBA" id="ARBA00000632"/>
    </source>
</evidence>
<evidence type="ECO:0000256" key="7">
    <source>
        <dbReference type="ARBA" id="ARBA00023157"/>
    </source>
</evidence>
<sequence>MMMRYLELLLLLLVVTTDAKIFTRCELAKELFNSGIPKTFISNWVCLIEAESGADTSKVTEFPNLSASYGIFQINSKEWCRKSRKGGECGTRCEDFLTEDIKNDIRCAKVIYNRHGFSYWKGWTSRCKSRPLPDVSKCSYSYF</sequence>
<evidence type="ECO:0000259" key="11">
    <source>
        <dbReference type="PROSITE" id="PS00128"/>
    </source>
</evidence>
<keyword evidence="13" id="KW-1185">Reference proteome</keyword>
<dbReference type="EC" id="3.2.1.17" evidence="2"/>
<evidence type="ECO:0000256" key="9">
    <source>
        <dbReference type="RuleBase" id="RU004440"/>
    </source>
</evidence>
<proteinExistence type="inferred from homology"/>
<keyword evidence="5 10" id="KW-0732">Signal</keyword>
<name>A0A9J6CB69_POLVA</name>
<dbReference type="PANTHER" id="PTHR11407">
    <property type="entry name" value="LYSOZYME C"/>
    <property type="match status" value="1"/>
</dbReference>
<gene>
    <name evidence="12" type="ORF">PVAND_008479</name>
</gene>
<organism evidence="12 13">
    <name type="scientific">Polypedilum vanderplanki</name>
    <name type="common">Sleeping chironomid midge</name>
    <dbReference type="NCBI Taxonomy" id="319348"/>
    <lineage>
        <taxon>Eukaryota</taxon>
        <taxon>Metazoa</taxon>
        <taxon>Ecdysozoa</taxon>
        <taxon>Arthropoda</taxon>
        <taxon>Hexapoda</taxon>
        <taxon>Insecta</taxon>
        <taxon>Pterygota</taxon>
        <taxon>Neoptera</taxon>
        <taxon>Endopterygota</taxon>
        <taxon>Diptera</taxon>
        <taxon>Nematocera</taxon>
        <taxon>Chironomoidea</taxon>
        <taxon>Chironomidae</taxon>
        <taxon>Chironominae</taxon>
        <taxon>Polypedilum</taxon>
        <taxon>Polypedilum</taxon>
    </lineage>
</organism>
<dbReference type="EMBL" id="JADBJN010000002">
    <property type="protein sequence ID" value="KAG5678846.1"/>
    <property type="molecule type" value="Genomic_DNA"/>
</dbReference>
<dbReference type="GO" id="GO:0031640">
    <property type="term" value="P:killing of cells of another organism"/>
    <property type="evidence" value="ECO:0007669"/>
    <property type="project" value="UniProtKB-KW"/>
</dbReference>
<dbReference type="AlphaFoldDB" id="A0A9J6CB69"/>
<dbReference type="OrthoDB" id="6692707at2759"/>
<dbReference type="GO" id="GO:0042742">
    <property type="term" value="P:defense response to bacterium"/>
    <property type="evidence" value="ECO:0007669"/>
    <property type="project" value="UniProtKB-KW"/>
</dbReference>
<dbReference type="InterPro" id="IPR023346">
    <property type="entry name" value="Lysozyme-like_dom_sf"/>
</dbReference>
<dbReference type="InterPro" id="IPR000974">
    <property type="entry name" value="Glyco_hydro_22_lys"/>
</dbReference>
<keyword evidence="3" id="KW-0929">Antimicrobial</keyword>
<keyword evidence="6" id="KW-0378">Hydrolase</keyword>
<evidence type="ECO:0000256" key="2">
    <source>
        <dbReference type="ARBA" id="ARBA00012732"/>
    </source>
</evidence>
<evidence type="ECO:0000256" key="6">
    <source>
        <dbReference type="ARBA" id="ARBA00022801"/>
    </source>
</evidence>
<evidence type="ECO:0000313" key="12">
    <source>
        <dbReference type="EMBL" id="KAG5678846.1"/>
    </source>
</evidence>
<reference evidence="12" key="1">
    <citation type="submission" date="2021-03" db="EMBL/GenBank/DDBJ databases">
        <title>Chromosome level genome of the anhydrobiotic midge Polypedilum vanderplanki.</title>
        <authorList>
            <person name="Yoshida Y."/>
            <person name="Kikawada T."/>
            <person name="Gusev O."/>
        </authorList>
    </citation>
    <scope>NUCLEOTIDE SEQUENCE</scope>
    <source>
        <strain evidence="12">NIAS01</strain>
        <tissue evidence="12">Whole body or cell culture</tissue>
    </source>
</reference>
<dbReference type="CDD" id="cd16899">
    <property type="entry name" value="LYZ_C_invert"/>
    <property type="match status" value="1"/>
</dbReference>
<keyword evidence="8" id="KW-0326">Glycosidase</keyword>
<dbReference type="Pfam" id="PF00062">
    <property type="entry name" value="Lys"/>
    <property type="match status" value="1"/>
</dbReference>
<evidence type="ECO:0000256" key="3">
    <source>
        <dbReference type="ARBA" id="ARBA00022529"/>
    </source>
</evidence>
<dbReference type="InterPro" id="IPR019799">
    <property type="entry name" value="Glyco_hydro_22_CS"/>
</dbReference>
<dbReference type="FunFam" id="1.10.530.10:FF:000024">
    <property type="entry name" value="C-type lysozyme"/>
    <property type="match status" value="1"/>
</dbReference>
<comment type="catalytic activity">
    <reaction evidence="1">
        <text>Hydrolysis of (1-&gt;4)-beta-linkages between N-acetylmuramic acid and N-acetyl-D-glucosamine residues in a peptidoglycan and between N-acetyl-D-glucosamine residues in chitodextrins.</text>
        <dbReference type="EC" id="3.2.1.17"/>
    </reaction>
</comment>
<dbReference type="GO" id="GO:0003796">
    <property type="term" value="F:lysozyme activity"/>
    <property type="evidence" value="ECO:0007669"/>
    <property type="project" value="UniProtKB-EC"/>
</dbReference>
<evidence type="ECO:0000256" key="10">
    <source>
        <dbReference type="SAM" id="SignalP"/>
    </source>
</evidence>
<dbReference type="PRINTS" id="PR00137">
    <property type="entry name" value="LYSOZYME"/>
</dbReference>
<feature type="chain" id="PRO_5039934443" description="lysozyme" evidence="10">
    <location>
        <begin position="20"/>
        <end position="143"/>
    </location>
</feature>
<dbReference type="PROSITE" id="PS51348">
    <property type="entry name" value="GLYCOSYL_HYDROL_F22_2"/>
    <property type="match status" value="1"/>
</dbReference>
<comment type="similarity">
    <text evidence="9">Belongs to the glycosyl hydrolase 22 family.</text>
</comment>
<dbReference type="Proteomes" id="UP001107558">
    <property type="component" value="Chromosome 2"/>
</dbReference>
<feature type="domain" description="Glycosyl hydrolases family 22 (GH22)" evidence="11">
    <location>
        <begin position="89"/>
        <end position="107"/>
    </location>
</feature>
<dbReference type="PRINTS" id="PR00135">
    <property type="entry name" value="LYZLACT"/>
</dbReference>
<comment type="caution">
    <text evidence="12">The sequence shown here is derived from an EMBL/GenBank/DDBJ whole genome shotgun (WGS) entry which is preliminary data.</text>
</comment>
<keyword evidence="7" id="KW-1015">Disulfide bond</keyword>
<protein>
    <recommendedName>
        <fullName evidence="2">lysozyme</fullName>
        <ecNumber evidence="2">3.2.1.17</ecNumber>
    </recommendedName>
</protein>
<feature type="signal peptide" evidence="10">
    <location>
        <begin position="1"/>
        <end position="19"/>
    </location>
</feature>